<name>A0A8H6U4R1_9PEZI</name>
<accession>A0A8H6U4R1</accession>
<proteinExistence type="predicted"/>
<comment type="caution">
    <text evidence="2">The sequence shown here is derived from an EMBL/GenBank/DDBJ whole genome shotgun (WGS) entry which is preliminary data.</text>
</comment>
<sequence length="122" mass="12957">MLFSTSAQKAGGDVPGSRSSEWQMRWLRHGDGSQGHAAFSGRMEERGAAMFTIKRDAGASGGRNGLAVEESSELGGGRSVFLVRLLRYGVAGEEGVGMKEERVRGLCVSSEDEGLSGTRGYK</sequence>
<evidence type="ECO:0000313" key="2">
    <source>
        <dbReference type="EMBL" id="KAF6840075.1"/>
    </source>
</evidence>
<protein>
    <submittedName>
        <fullName evidence="2">Uncharacterized protein</fullName>
    </submittedName>
</protein>
<dbReference type="AlphaFoldDB" id="A0A8H6U4R1"/>
<evidence type="ECO:0000256" key="1">
    <source>
        <dbReference type="SAM" id="MobiDB-lite"/>
    </source>
</evidence>
<gene>
    <name evidence="2" type="ORF">CPLU01_01390</name>
</gene>
<organism evidence="2 3">
    <name type="scientific">Colletotrichum plurivorum</name>
    <dbReference type="NCBI Taxonomy" id="2175906"/>
    <lineage>
        <taxon>Eukaryota</taxon>
        <taxon>Fungi</taxon>
        <taxon>Dikarya</taxon>
        <taxon>Ascomycota</taxon>
        <taxon>Pezizomycotina</taxon>
        <taxon>Sordariomycetes</taxon>
        <taxon>Hypocreomycetidae</taxon>
        <taxon>Glomerellales</taxon>
        <taxon>Glomerellaceae</taxon>
        <taxon>Colletotrichum</taxon>
        <taxon>Colletotrichum orchidearum species complex</taxon>
    </lineage>
</organism>
<reference evidence="2" key="1">
    <citation type="journal article" date="2020" name="Phytopathology">
        <title>Genome Sequence Resources of Colletotrichum truncatum, C. plurivorum, C. musicola, and C. sojae: Four Species Pathogenic to Soybean (Glycine max).</title>
        <authorList>
            <person name="Rogerio F."/>
            <person name="Boufleur T.R."/>
            <person name="Ciampi-Guillardi M."/>
            <person name="Sukno S.A."/>
            <person name="Thon M.R."/>
            <person name="Massola Junior N.S."/>
            <person name="Baroncelli R."/>
        </authorList>
    </citation>
    <scope>NUCLEOTIDE SEQUENCE</scope>
    <source>
        <strain evidence="2">LFN00145</strain>
    </source>
</reference>
<keyword evidence="3" id="KW-1185">Reference proteome</keyword>
<feature type="region of interest" description="Disordered" evidence="1">
    <location>
        <begin position="1"/>
        <end position="20"/>
    </location>
</feature>
<evidence type="ECO:0000313" key="3">
    <source>
        <dbReference type="Proteomes" id="UP000654918"/>
    </source>
</evidence>
<dbReference type="Proteomes" id="UP000654918">
    <property type="component" value="Unassembled WGS sequence"/>
</dbReference>
<dbReference type="EMBL" id="WIGO01000009">
    <property type="protein sequence ID" value="KAF6840075.1"/>
    <property type="molecule type" value="Genomic_DNA"/>
</dbReference>